<evidence type="ECO:0000256" key="1">
    <source>
        <dbReference type="ARBA" id="ARBA00023015"/>
    </source>
</evidence>
<sequence>MSNHEPVDDRDYHHGDLRRALIAAAVELVEQEGLEAVSVREVARRVGVSPGAPFRHFKSRTALLTAVAEEAQERLLTAVAEARRHEQVDDPLAAFRAIGEGFLRWAFENPGHFHVISTRAVIDFDSPGIRDRNDRLRATMRQLMEAAAQQGRLRSADIDRYVLGLRALAYGLARMHIDGQFASWGQNPNQALDESLHVLELFVSAIQV</sequence>
<accession>A0AAD2AWI3</accession>
<dbReference type="GO" id="GO:0003700">
    <property type="term" value="F:DNA-binding transcription factor activity"/>
    <property type="evidence" value="ECO:0007669"/>
    <property type="project" value="TreeGrafter"/>
</dbReference>
<dbReference type="InterPro" id="IPR050109">
    <property type="entry name" value="HTH-type_TetR-like_transc_reg"/>
</dbReference>
<keyword evidence="3" id="KW-0804">Transcription</keyword>
<dbReference type="Proteomes" id="UP001189915">
    <property type="component" value="Unassembled WGS sequence"/>
</dbReference>
<dbReference type="AlphaFoldDB" id="A0AAD2AWI3"/>
<dbReference type="Pfam" id="PF00440">
    <property type="entry name" value="TetR_N"/>
    <property type="match status" value="1"/>
</dbReference>
<dbReference type="EMBL" id="CATWAF010000002">
    <property type="protein sequence ID" value="CAJ0691816.1"/>
    <property type="molecule type" value="Genomic_DNA"/>
</dbReference>
<dbReference type="SUPFAM" id="SSF46689">
    <property type="entry name" value="Homeodomain-like"/>
    <property type="match status" value="1"/>
</dbReference>
<evidence type="ECO:0000313" key="6">
    <source>
        <dbReference type="EMBL" id="CAJ0691816.1"/>
    </source>
</evidence>
<keyword evidence="2 4" id="KW-0238">DNA-binding</keyword>
<evidence type="ECO:0000313" key="7">
    <source>
        <dbReference type="Proteomes" id="UP001189915"/>
    </source>
</evidence>
<dbReference type="PROSITE" id="PS50977">
    <property type="entry name" value="HTH_TETR_2"/>
    <property type="match status" value="1"/>
</dbReference>
<dbReference type="PRINTS" id="PR00455">
    <property type="entry name" value="HTHTETR"/>
</dbReference>
<dbReference type="InterPro" id="IPR036271">
    <property type="entry name" value="Tet_transcr_reg_TetR-rel_C_sf"/>
</dbReference>
<organism evidence="6 7">
    <name type="scientific">Ralstonia wenshanensis</name>
    <dbReference type="NCBI Taxonomy" id="2842456"/>
    <lineage>
        <taxon>Bacteria</taxon>
        <taxon>Pseudomonadati</taxon>
        <taxon>Pseudomonadota</taxon>
        <taxon>Betaproteobacteria</taxon>
        <taxon>Burkholderiales</taxon>
        <taxon>Burkholderiaceae</taxon>
        <taxon>Ralstonia</taxon>
    </lineage>
</organism>
<dbReference type="InterPro" id="IPR001647">
    <property type="entry name" value="HTH_TetR"/>
</dbReference>
<keyword evidence="7" id="KW-1185">Reference proteome</keyword>
<name>A0AAD2AWI3_9RALS</name>
<comment type="caution">
    <text evidence="6">The sequence shown here is derived from an EMBL/GenBank/DDBJ whole genome shotgun (WGS) entry which is preliminary data.</text>
</comment>
<dbReference type="Pfam" id="PF13305">
    <property type="entry name" value="TetR_C_33"/>
    <property type="match status" value="1"/>
</dbReference>
<evidence type="ECO:0000256" key="4">
    <source>
        <dbReference type="PROSITE-ProRule" id="PRU00335"/>
    </source>
</evidence>
<keyword evidence="1" id="KW-0805">Transcription regulation</keyword>
<protein>
    <submittedName>
        <fullName evidence="6">Nucleoid occlusion factor SlmA</fullName>
    </submittedName>
</protein>
<dbReference type="InterPro" id="IPR025996">
    <property type="entry name" value="MT1864/Rv1816-like_C"/>
</dbReference>
<gene>
    <name evidence="6" type="primary">slmA_1</name>
    <name evidence="6" type="ORF">LMG18091_01510</name>
</gene>
<dbReference type="Gene3D" id="1.10.357.10">
    <property type="entry name" value="Tetracycline Repressor, domain 2"/>
    <property type="match status" value="1"/>
</dbReference>
<feature type="DNA-binding region" description="H-T-H motif" evidence="4">
    <location>
        <begin position="38"/>
        <end position="57"/>
    </location>
</feature>
<evidence type="ECO:0000259" key="5">
    <source>
        <dbReference type="PROSITE" id="PS50977"/>
    </source>
</evidence>
<dbReference type="InterPro" id="IPR009057">
    <property type="entry name" value="Homeodomain-like_sf"/>
</dbReference>
<evidence type="ECO:0000256" key="2">
    <source>
        <dbReference type="ARBA" id="ARBA00023125"/>
    </source>
</evidence>
<reference evidence="6 7" key="1">
    <citation type="submission" date="2023-07" db="EMBL/GenBank/DDBJ databases">
        <authorList>
            <person name="Peeters C."/>
        </authorList>
    </citation>
    <scope>NUCLEOTIDE SEQUENCE [LARGE SCALE GENOMIC DNA]</scope>
    <source>
        <strain evidence="6 7">LMG 18091</strain>
    </source>
</reference>
<dbReference type="GO" id="GO:0000976">
    <property type="term" value="F:transcription cis-regulatory region binding"/>
    <property type="evidence" value="ECO:0007669"/>
    <property type="project" value="TreeGrafter"/>
</dbReference>
<feature type="domain" description="HTH tetR-type" evidence="5">
    <location>
        <begin position="15"/>
        <end position="75"/>
    </location>
</feature>
<proteinExistence type="predicted"/>
<dbReference type="SUPFAM" id="SSF48498">
    <property type="entry name" value="Tetracyclin repressor-like, C-terminal domain"/>
    <property type="match status" value="1"/>
</dbReference>
<dbReference type="PANTHER" id="PTHR30055:SF201">
    <property type="entry name" value="TRANSCRIPTIONAL REGULATORY PROTEIN"/>
    <property type="match status" value="1"/>
</dbReference>
<dbReference type="RefSeq" id="WP_316869223.1">
    <property type="nucleotide sequence ID" value="NZ_CATWAF010000002.1"/>
</dbReference>
<dbReference type="PANTHER" id="PTHR30055">
    <property type="entry name" value="HTH-TYPE TRANSCRIPTIONAL REGULATOR RUTR"/>
    <property type="match status" value="1"/>
</dbReference>
<evidence type="ECO:0000256" key="3">
    <source>
        <dbReference type="ARBA" id="ARBA00023163"/>
    </source>
</evidence>